<name>E6K0D8_PARDN</name>
<reference evidence="1 2" key="1">
    <citation type="submission" date="2010-12" db="EMBL/GenBank/DDBJ databases">
        <authorList>
            <person name="Muzny D."/>
            <person name="Qin X."/>
            <person name="Buhay C."/>
            <person name="Dugan-Rocha S."/>
            <person name="Ding Y."/>
            <person name="Chen G."/>
            <person name="Hawes A."/>
            <person name="Holder M."/>
            <person name="Jhangiani S."/>
            <person name="Johnson A."/>
            <person name="Khan Z."/>
            <person name="Li Z."/>
            <person name="Liu W."/>
            <person name="Liu X."/>
            <person name="Perez L."/>
            <person name="Shen H."/>
            <person name="Wang Q."/>
            <person name="Watt J."/>
            <person name="Xi L."/>
            <person name="Xin Y."/>
            <person name="Zhou J."/>
            <person name="Deng J."/>
            <person name="Jiang H."/>
            <person name="Liu Y."/>
            <person name="Qu J."/>
            <person name="Song X.-Z."/>
            <person name="Zhang L."/>
            <person name="Villasana D."/>
            <person name="Johnson A."/>
            <person name="Liu J."/>
            <person name="Liyanage D."/>
            <person name="Lorensuhewa L."/>
            <person name="Robinson T."/>
            <person name="Song A."/>
            <person name="Song B.-B."/>
            <person name="Dinh H."/>
            <person name="Thornton R."/>
            <person name="Coyle M."/>
            <person name="Francisco L."/>
            <person name="Jackson L."/>
            <person name="Javaid M."/>
            <person name="Korchina V."/>
            <person name="Kovar C."/>
            <person name="Mata R."/>
            <person name="Mathew T."/>
            <person name="Ngo R."/>
            <person name="Nguyen L."/>
            <person name="Nguyen N."/>
            <person name="Okwuonu G."/>
            <person name="Ongeri F."/>
            <person name="Pham C."/>
            <person name="Simmons D."/>
            <person name="Wilczek-Boney K."/>
            <person name="Hale W."/>
            <person name="Jakkamsetti A."/>
            <person name="Pham P."/>
            <person name="Ruth R."/>
            <person name="San Lucas F."/>
            <person name="Warren J."/>
            <person name="Zhang J."/>
            <person name="Zhao Z."/>
            <person name="Zhou C."/>
            <person name="Zhu D."/>
            <person name="Lee S."/>
            <person name="Bess C."/>
            <person name="Blankenburg K."/>
            <person name="Forbes L."/>
            <person name="Fu Q."/>
            <person name="Gubbala S."/>
            <person name="Hirani K."/>
            <person name="Jayaseelan J.C."/>
            <person name="Lara F."/>
            <person name="Munidasa M."/>
            <person name="Palculict T."/>
            <person name="Patil S."/>
            <person name="Pu L.-L."/>
            <person name="Saada N."/>
            <person name="Tang L."/>
            <person name="Weissenberger G."/>
            <person name="Zhu Y."/>
            <person name="Hemphill L."/>
            <person name="Shang Y."/>
            <person name="Youmans B."/>
            <person name="Ayvaz T."/>
            <person name="Ross M."/>
            <person name="Santibanez J."/>
            <person name="Aqrawi P."/>
            <person name="Gross S."/>
            <person name="Joshi V."/>
            <person name="Fowler G."/>
            <person name="Nazareth L."/>
            <person name="Reid J."/>
            <person name="Worley K."/>
            <person name="Petrosino J."/>
            <person name="Highlander S."/>
            <person name="Gibbs R."/>
        </authorList>
    </citation>
    <scope>NUCLEOTIDE SEQUENCE [LARGE SCALE GENOMIC DNA]</scope>
    <source>
        <strain evidence="1 2">DSM 10105</strain>
    </source>
</reference>
<comment type="caution">
    <text evidence="1">The sequence shown here is derived from an EMBL/GenBank/DDBJ whole genome shotgun (WGS) entry which is preliminary data.</text>
</comment>
<dbReference type="EMBL" id="AEON01000001">
    <property type="protein sequence ID" value="EFT84211.1"/>
    <property type="molecule type" value="Genomic_DNA"/>
</dbReference>
<protein>
    <submittedName>
        <fullName evidence="1">Uncharacterized protein</fullName>
    </submittedName>
</protein>
<evidence type="ECO:0000313" key="2">
    <source>
        <dbReference type="Proteomes" id="UP000004946"/>
    </source>
</evidence>
<sequence>MRQAESGALGRCRMGWGAPVTRDAGSACCFLAIAAVRVQIAREDWSPDLGRAIALAIVDWGKACPAKVGSAAIRLEAPWAMARMSVTLTVREVKVCMSCIDDDTSIEKREPFRTNVVECE</sequence>
<dbReference type="Proteomes" id="UP000004946">
    <property type="component" value="Chromosome"/>
</dbReference>
<accession>E6K0D8</accession>
<dbReference type="HOGENOM" id="CLU_2047421_0_0_11"/>
<evidence type="ECO:0000313" key="1">
    <source>
        <dbReference type="EMBL" id="EFT84211.1"/>
    </source>
</evidence>
<gene>
    <name evidence="1" type="ORF">HMPREF0620_1216</name>
</gene>
<keyword evidence="2" id="KW-1185">Reference proteome</keyword>
<dbReference type="AlphaFoldDB" id="E6K0D8"/>
<proteinExistence type="predicted"/>
<organism evidence="1 2">
    <name type="scientific">Parascardovia denticolens DSM 10105 = JCM 12538</name>
    <dbReference type="NCBI Taxonomy" id="864564"/>
    <lineage>
        <taxon>Bacteria</taxon>
        <taxon>Bacillati</taxon>
        <taxon>Actinomycetota</taxon>
        <taxon>Actinomycetes</taxon>
        <taxon>Bifidobacteriales</taxon>
        <taxon>Bifidobacteriaceae</taxon>
        <taxon>Parascardovia</taxon>
    </lineage>
</organism>